<dbReference type="SUPFAM" id="SSF47336">
    <property type="entry name" value="ACP-like"/>
    <property type="match status" value="1"/>
</dbReference>
<dbReference type="GO" id="GO:0005829">
    <property type="term" value="C:cytosol"/>
    <property type="evidence" value="ECO:0007669"/>
    <property type="project" value="TreeGrafter"/>
</dbReference>
<dbReference type="PROSITE" id="PS00012">
    <property type="entry name" value="PHOSPHOPANTETHEINE"/>
    <property type="match status" value="1"/>
</dbReference>
<dbReference type="PROSITE" id="PS50075">
    <property type="entry name" value="CARRIER"/>
    <property type="match status" value="1"/>
</dbReference>
<sequence>MQNLFRENDQYFFPLSQGQQALWFIYQKNPESLAYNIFITTRLAVELDLEAWRRAWQKLVERHSILRTTYRTRDGKPVAVVSQDSKIEIEVTDASGWDEDELKTQILVAVEGPFNLETGPVLRLGLFARSTQEFVQLIALHHIVGDRWSFDLLLKEFQILYAAEVKKFPEAKIANLLPDSPWQYADYVSWATQMLESARGEELFRYWHQTLADSLPTLNLPTDRRRPKVLSGRNEFHIVELDGGLIKKLRQLAAEQGVSLYRIMLAAFFVLLHRLSGQDDILLGSPMAARWSVEEFKSIVGYFANEVVWRANLADNPTFAEFLARIHRTVTEAQAHQDYPFDLLVQRLNPPRDASRNPLIQVDFTWRKHRWYNPQTPERLAGEEVLSMEPYLAVHEQGSEFDLILGIEEIGKSLHVIWEYSADLFDAKTIHRWARQFICLLESIVTNPEQQIAFLPLLTGEETHQLLVQWNNNFTDYPQYKCIHQLFEEQVQRTPDSVAVVFQQEKITYRELNDRANQLARYLESIGVGLEEMVGICVERSIEMMVGLLGILKAGGAYLPLDPSYPRDRLTYLLQDSQLFLLLASEKSVARLPESQGRIVFLDKDWSVISQYSQENLGLRAKPTSLAYVIYTSGSTGKPKGVQVEHQSLVNAYRAWEQAYQLSPENSHLQMASFSFDVFTGNWVRALCSGAKLVLCPREFLLEPEKLYRLMLQEQVDCAEFVPAVMRYLIEYLENTKQNLDFMGLLVIGSDSWSVKEYQKFRQFCGAQTRLVNSYGASEATIDSCYFESTEINLPLESPVPIGKPFANILLYILDDALQPVPIGVPGELHIGGVGLARGYFNRPELTAQKFIANPFSQEAGARLYKTGDKARYLPDGNIELLGRIDNQVKIRGFRIEPGEIESVLATRPEVGQSAVIVREDQAGHKRLVAYVVPTIVFDRPRSLSPWKNWSDFANNPLYRKQVRELTPKLRDFLKQKLPDYMVPSAFVMLDSLPLTPNGKIDRRALPAPEGTSGSNANFIAPRDTLELQLAQIWSEVLEVSPVGVRDNFFDIGGHSLLAIALIARLQRQFDKNLSLATLLQNPTIEQLATSIRSDPDSRSMSTLVAMQPDGNLPPLFLVPASSGTVLFYLDLVRNLGTEQPIYGLQAPGLNGEREPFSTLKDLAIHHIKGIKTIQPRGPYYLVGFCVGGHLALEMAQQLHQQGDTLGLLALIQSSGPEHHRLLVDSTPGRNLGLDIYYPREFAQEMSAPRGKEVPVSVDQLQQLMPEQRLGYVLERAKMIDLLPEEVKVEDVESLFEVFKTTAFASYNYEPQPYPGNIALFNASEQPIDIAGDPTLGWRNLVGGEIEVHEIPGDHFSVIREPQVLVLAERLKLCRDRAMAAIK</sequence>
<dbReference type="InterPro" id="IPR029058">
    <property type="entry name" value="AB_hydrolase_fold"/>
</dbReference>
<evidence type="ECO:0000313" key="7">
    <source>
        <dbReference type="Proteomes" id="UP000186657"/>
    </source>
</evidence>
<dbReference type="CDD" id="cd05930">
    <property type="entry name" value="A_NRPS"/>
    <property type="match status" value="1"/>
</dbReference>
<dbReference type="Gene3D" id="3.40.50.1820">
    <property type="entry name" value="alpha/beta hydrolase"/>
    <property type="match status" value="1"/>
</dbReference>
<dbReference type="InterPro" id="IPR010071">
    <property type="entry name" value="AA_adenyl_dom"/>
</dbReference>
<dbReference type="EMBL" id="MKZS01000001">
    <property type="protein sequence ID" value="OLT58414.1"/>
    <property type="molecule type" value="Genomic_DNA"/>
</dbReference>
<accession>A0A1U7MXM3</accession>
<dbReference type="InterPro" id="IPR001031">
    <property type="entry name" value="Thioesterase"/>
</dbReference>
<dbReference type="SUPFAM" id="SSF53474">
    <property type="entry name" value="alpha/beta-Hydrolases"/>
    <property type="match status" value="1"/>
</dbReference>
<proteinExistence type="inferred from homology"/>
<dbReference type="PANTHER" id="PTHR45527:SF1">
    <property type="entry name" value="FATTY ACID SYNTHASE"/>
    <property type="match status" value="1"/>
</dbReference>
<dbReference type="PROSITE" id="PS00455">
    <property type="entry name" value="AMP_BINDING"/>
    <property type="match status" value="1"/>
</dbReference>
<dbReference type="Gene3D" id="3.30.559.10">
    <property type="entry name" value="Chloramphenicol acetyltransferase-like domain"/>
    <property type="match status" value="1"/>
</dbReference>
<dbReference type="FunFam" id="2.30.38.10:FF:000001">
    <property type="entry name" value="Non-ribosomal peptide synthetase PvdI"/>
    <property type="match status" value="1"/>
</dbReference>
<dbReference type="Pfam" id="PF00975">
    <property type="entry name" value="Thioesterase"/>
    <property type="match status" value="1"/>
</dbReference>
<dbReference type="Pfam" id="PF00668">
    <property type="entry name" value="Condensation"/>
    <property type="match status" value="1"/>
</dbReference>
<dbReference type="PANTHER" id="PTHR45527">
    <property type="entry name" value="NONRIBOSOMAL PEPTIDE SYNTHETASE"/>
    <property type="match status" value="1"/>
</dbReference>
<feature type="domain" description="Carrier" evidence="5">
    <location>
        <begin position="1021"/>
        <end position="1096"/>
    </location>
</feature>
<organism evidence="6 7">
    <name type="scientific">Moorena bouillonii PNG</name>
    <dbReference type="NCBI Taxonomy" id="568701"/>
    <lineage>
        <taxon>Bacteria</taxon>
        <taxon>Bacillati</taxon>
        <taxon>Cyanobacteriota</taxon>
        <taxon>Cyanophyceae</taxon>
        <taxon>Coleofasciculales</taxon>
        <taxon>Coleofasciculaceae</taxon>
        <taxon>Moorena</taxon>
    </lineage>
</organism>
<dbReference type="RefSeq" id="WP_075896871.1">
    <property type="nucleotide sequence ID" value="NZ_MKZS01000001.1"/>
</dbReference>
<gene>
    <name evidence="6" type="ORF">BJP37_04485</name>
</gene>
<evidence type="ECO:0000259" key="5">
    <source>
        <dbReference type="PROSITE" id="PS50075"/>
    </source>
</evidence>
<dbReference type="InterPro" id="IPR006162">
    <property type="entry name" value="Ppantetheine_attach_site"/>
</dbReference>
<dbReference type="SMART" id="SM00823">
    <property type="entry name" value="PKS_PP"/>
    <property type="match status" value="1"/>
</dbReference>
<dbReference type="InterPro" id="IPR000873">
    <property type="entry name" value="AMP-dep_synth/lig_dom"/>
</dbReference>
<dbReference type="GO" id="GO:0009239">
    <property type="term" value="P:enterobactin biosynthetic process"/>
    <property type="evidence" value="ECO:0007669"/>
    <property type="project" value="TreeGrafter"/>
</dbReference>
<comment type="similarity">
    <text evidence="2">Belongs to the ATP-dependent AMP-binding enzyme family.</text>
</comment>
<dbReference type="Pfam" id="PF00501">
    <property type="entry name" value="AMP-binding"/>
    <property type="match status" value="1"/>
</dbReference>
<dbReference type="Gene3D" id="3.30.559.30">
    <property type="entry name" value="Nonribosomal peptide synthetase, condensation domain"/>
    <property type="match status" value="1"/>
</dbReference>
<reference evidence="6 7" key="1">
    <citation type="submission" date="2016-10" db="EMBL/GenBank/DDBJ databases">
        <title>Comparative genomics uncovers the prolific and rare metabolic potential of the cyanobacterial genus Moorea.</title>
        <authorList>
            <person name="Leao T."/>
            <person name="Castelao G."/>
            <person name="Korobeynikov A."/>
            <person name="Monroe E.A."/>
            <person name="Podell S."/>
            <person name="Glukhov E."/>
            <person name="Allen E."/>
            <person name="Gerwick W.H."/>
            <person name="Gerwick L."/>
        </authorList>
    </citation>
    <scope>NUCLEOTIDE SEQUENCE [LARGE SCALE GENOMIC DNA]</scope>
    <source>
        <strain evidence="6 7">PNG5-198</strain>
    </source>
</reference>
<dbReference type="Gene3D" id="1.10.1200.10">
    <property type="entry name" value="ACP-like"/>
    <property type="match status" value="1"/>
</dbReference>
<dbReference type="Pfam" id="PF13193">
    <property type="entry name" value="AMP-binding_C"/>
    <property type="match status" value="1"/>
</dbReference>
<evidence type="ECO:0000256" key="4">
    <source>
        <dbReference type="ARBA" id="ARBA00022553"/>
    </source>
</evidence>
<dbReference type="Proteomes" id="UP000186657">
    <property type="component" value="Unassembled WGS sequence"/>
</dbReference>
<keyword evidence="4" id="KW-0597">Phosphoprotein</keyword>
<dbReference type="GO" id="GO:0008610">
    <property type="term" value="P:lipid biosynthetic process"/>
    <property type="evidence" value="ECO:0007669"/>
    <property type="project" value="UniProtKB-ARBA"/>
</dbReference>
<dbReference type="InterPro" id="IPR036736">
    <property type="entry name" value="ACP-like_sf"/>
</dbReference>
<dbReference type="InterPro" id="IPR025110">
    <property type="entry name" value="AMP-bd_C"/>
</dbReference>
<dbReference type="InterPro" id="IPR020806">
    <property type="entry name" value="PKS_PP-bd"/>
</dbReference>
<dbReference type="GO" id="GO:0043041">
    <property type="term" value="P:amino acid activation for nonribosomal peptide biosynthetic process"/>
    <property type="evidence" value="ECO:0007669"/>
    <property type="project" value="TreeGrafter"/>
</dbReference>
<dbReference type="InterPro" id="IPR020845">
    <property type="entry name" value="AMP-binding_CS"/>
</dbReference>
<dbReference type="InterPro" id="IPR009081">
    <property type="entry name" value="PP-bd_ACP"/>
</dbReference>
<keyword evidence="7" id="KW-1185">Reference proteome</keyword>
<comment type="caution">
    <text evidence="6">The sequence shown here is derived from an EMBL/GenBank/DDBJ whole genome shotgun (WGS) entry which is preliminary data.</text>
</comment>
<dbReference type="GO" id="GO:0047527">
    <property type="term" value="F:2,3-dihydroxybenzoate-serine ligase activity"/>
    <property type="evidence" value="ECO:0007669"/>
    <property type="project" value="TreeGrafter"/>
</dbReference>
<evidence type="ECO:0000256" key="1">
    <source>
        <dbReference type="ARBA" id="ARBA00001957"/>
    </source>
</evidence>
<comment type="cofactor">
    <cofactor evidence="1">
        <name>pantetheine 4'-phosphate</name>
        <dbReference type="ChEBI" id="CHEBI:47942"/>
    </cofactor>
</comment>
<dbReference type="GO" id="GO:0009366">
    <property type="term" value="C:enterobactin synthetase complex"/>
    <property type="evidence" value="ECO:0007669"/>
    <property type="project" value="TreeGrafter"/>
</dbReference>
<dbReference type="FunFam" id="1.10.1200.10:FF:000005">
    <property type="entry name" value="Nonribosomal peptide synthetase 1"/>
    <property type="match status" value="1"/>
</dbReference>
<protein>
    <recommendedName>
        <fullName evidence="5">Carrier domain-containing protein</fullName>
    </recommendedName>
</protein>
<keyword evidence="3" id="KW-0596">Phosphopantetheine</keyword>
<dbReference type="InterPro" id="IPR001242">
    <property type="entry name" value="Condensation_dom"/>
</dbReference>
<dbReference type="Gene3D" id="3.40.50.980">
    <property type="match status" value="2"/>
</dbReference>
<dbReference type="CDD" id="cd19531">
    <property type="entry name" value="LCL_NRPS-like"/>
    <property type="match status" value="1"/>
</dbReference>
<dbReference type="Gene3D" id="3.30.300.30">
    <property type="match status" value="1"/>
</dbReference>
<evidence type="ECO:0000256" key="3">
    <source>
        <dbReference type="ARBA" id="ARBA00022450"/>
    </source>
</evidence>
<dbReference type="InterPro" id="IPR045851">
    <property type="entry name" value="AMP-bd_C_sf"/>
</dbReference>
<evidence type="ECO:0000256" key="2">
    <source>
        <dbReference type="ARBA" id="ARBA00006432"/>
    </source>
</evidence>
<dbReference type="FunFam" id="3.30.300.30:FF:000010">
    <property type="entry name" value="Enterobactin synthetase component F"/>
    <property type="match status" value="1"/>
</dbReference>
<dbReference type="NCBIfam" id="TIGR01733">
    <property type="entry name" value="AA-adenyl-dom"/>
    <property type="match status" value="1"/>
</dbReference>
<dbReference type="Gene3D" id="2.30.38.10">
    <property type="entry name" value="Luciferase, Domain 3"/>
    <property type="match status" value="1"/>
</dbReference>
<dbReference type="InterPro" id="IPR023213">
    <property type="entry name" value="CAT-like_dom_sf"/>
</dbReference>
<dbReference type="GO" id="GO:0031177">
    <property type="term" value="F:phosphopantetheine binding"/>
    <property type="evidence" value="ECO:0007669"/>
    <property type="project" value="InterPro"/>
</dbReference>
<dbReference type="FunFam" id="3.40.50.980:FF:000001">
    <property type="entry name" value="Non-ribosomal peptide synthetase"/>
    <property type="match status" value="1"/>
</dbReference>
<dbReference type="Pfam" id="PF00550">
    <property type="entry name" value="PP-binding"/>
    <property type="match status" value="1"/>
</dbReference>
<dbReference type="SUPFAM" id="SSF56801">
    <property type="entry name" value="Acetyl-CoA synthetase-like"/>
    <property type="match status" value="1"/>
</dbReference>
<name>A0A1U7MXM3_9CYAN</name>
<dbReference type="SUPFAM" id="SSF52777">
    <property type="entry name" value="CoA-dependent acyltransferases"/>
    <property type="match status" value="2"/>
</dbReference>
<dbReference type="FunFam" id="3.40.50.12780:FF:000012">
    <property type="entry name" value="Non-ribosomal peptide synthetase"/>
    <property type="match status" value="1"/>
</dbReference>
<evidence type="ECO:0000313" key="6">
    <source>
        <dbReference type="EMBL" id="OLT58414.1"/>
    </source>
</evidence>